<dbReference type="InterPro" id="IPR000064">
    <property type="entry name" value="NLP_P60_dom"/>
</dbReference>
<dbReference type="EMBL" id="ADNY01000061">
    <property type="protein sequence ID" value="EFG54910.1"/>
    <property type="molecule type" value="Genomic_DNA"/>
</dbReference>
<keyword evidence="2" id="KW-0645">Protease</keyword>
<dbReference type="eggNOG" id="COG0791">
    <property type="taxonomic scope" value="Bacteria"/>
</dbReference>
<keyword evidence="8" id="KW-1185">Reference proteome</keyword>
<dbReference type="AlphaFoldDB" id="D4YV87"/>
<keyword evidence="3" id="KW-0378">Hydrolase</keyword>
<feature type="domain" description="NlpC/P60" evidence="6">
    <location>
        <begin position="49"/>
        <end position="130"/>
    </location>
</feature>
<gene>
    <name evidence="7" type="ORF">HMPREF0493_1448</name>
</gene>
<evidence type="ECO:0000256" key="1">
    <source>
        <dbReference type="ARBA" id="ARBA00007074"/>
    </source>
</evidence>
<dbReference type="Proteomes" id="UP000004069">
    <property type="component" value="Unassembled WGS sequence"/>
</dbReference>
<name>D4YV87_9LACO</name>
<dbReference type="InterPro" id="IPR038765">
    <property type="entry name" value="Papain-like_cys_pep_sf"/>
</dbReference>
<dbReference type="PANTHER" id="PTHR47359:SF3">
    <property type="entry name" value="NLP_P60 DOMAIN-CONTAINING PROTEIN-RELATED"/>
    <property type="match status" value="1"/>
</dbReference>
<sequence length="130" mass="14205">MNHIQRIKRETQGQWILAKYTVKASSASSTKTATVTAKKKTTKKSSQATGNAAAVVALANFEAGKSYVWGATGPNSFDCSGLTQYVYEKAAGINITRTTHQPLDISLVNQQKYKGKELEIISQVLFLHLK</sequence>
<comment type="caution">
    <text evidence="7">The sequence shown here is derived from an EMBL/GenBank/DDBJ whole genome shotgun (WGS) entry which is preliminary data.</text>
</comment>
<dbReference type="Pfam" id="PF00877">
    <property type="entry name" value="NLPC_P60"/>
    <property type="match status" value="1"/>
</dbReference>
<organism evidence="7 8">
    <name type="scientific">Lactobacillus amylolyticus DSM 11664</name>
    <dbReference type="NCBI Taxonomy" id="585524"/>
    <lineage>
        <taxon>Bacteria</taxon>
        <taxon>Bacillati</taxon>
        <taxon>Bacillota</taxon>
        <taxon>Bacilli</taxon>
        <taxon>Lactobacillales</taxon>
        <taxon>Lactobacillaceae</taxon>
        <taxon>Lactobacillus</taxon>
    </lineage>
</organism>
<proteinExistence type="inferred from homology"/>
<evidence type="ECO:0000256" key="2">
    <source>
        <dbReference type="ARBA" id="ARBA00022670"/>
    </source>
</evidence>
<feature type="region of interest" description="Disordered" evidence="5">
    <location>
        <begin position="31"/>
        <end position="50"/>
    </location>
</feature>
<dbReference type="GO" id="GO:0008234">
    <property type="term" value="F:cysteine-type peptidase activity"/>
    <property type="evidence" value="ECO:0007669"/>
    <property type="project" value="UniProtKB-KW"/>
</dbReference>
<dbReference type="SUPFAM" id="SSF54001">
    <property type="entry name" value="Cysteine proteinases"/>
    <property type="match status" value="1"/>
</dbReference>
<protein>
    <recommendedName>
        <fullName evidence="6">NlpC/P60 domain-containing protein</fullName>
    </recommendedName>
</protein>
<dbReference type="OrthoDB" id="1654978at2"/>
<accession>D4YV87</accession>
<dbReference type="PANTHER" id="PTHR47359">
    <property type="entry name" value="PEPTIDOGLYCAN DL-ENDOPEPTIDASE CWLO"/>
    <property type="match status" value="1"/>
</dbReference>
<dbReference type="PROSITE" id="PS51935">
    <property type="entry name" value="NLPC_P60"/>
    <property type="match status" value="1"/>
</dbReference>
<evidence type="ECO:0000313" key="7">
    <source>
        <dbReference type="EMBL" id="EFG54910.1"/>
    </source>
</evidence>
<dbReference type="Gene3D" id="3.90.1720.10">
    <property type="entry name" value="endopeptidase domain like (from Nostoc punctiforme)"/>
    <property type="match status" value="1"/>
</dbReference>
<keyword evidence="4" id="KW-0788">Thiol protease</keyword>
<reference evidence="7 8" key="1">
    <citation type="submission" date="2010-04" db="EMBL/GenBank/DDBJ databases">
        <authorList>
            <person name="Muzny D."/>
            <person name="Qin X."/>
            <person name="Deng J."/>
            <person name="Jiang H."/>
            <person name="Liu Y."/>
            <person name="Qu J."/>
            <person name="Song X.-Z."/>
            <person name="Zhang L."/>
            <person name="Thornton R."/>
            <person name="Coyle M."/>
            <person name="Francisco L."/>
            <person name="Jackson L."/>
            <person name="Javaid M."/>
            <person name="Korchina V."/>
            <person name="Kovar C."/>
            <person name="Mata R."/>
            <person name="Mathew T."/>
            <person name="Ngo R."/>
            <person name="Nguyen L."/>
            <person name="Nguyen N."/>
            <person name="Okwuonu G."/>
            <person name="Ongeri F."/>
            <person name="Pham C."/>
            <person name="Simmons D."/>
            <person name="Wilczek-Boney K."/>
            <person name="Hale W."/>
            <person name="Jakkamsetti A."/>
            <person name="Pham P."/>
            <person name="Ruth R."/>
            <person name="San Lucas F."/>
            <person name="Warren J."/>
            <person name="Zhang J."/>
            <person name="Zhao Z."/>
            <person name="Zhou C."/>
            <person name="Zhu D."/>
            <person name="Lee S."/>
            <person name="Bess C."/>
            <person name="Blankenburg K."/>
            <person name="Forbes L."/>
            <person name="Fu Q."/>
            <person name="Gubbala S."/>
            <person name="Hirani K."/>
            <person name="Jayaseelan J.C."/>
            <person name="Lara F."/>
            <person name="Munidasa M."/>
            <person name="Palculict T."/>
            <person name="Patil S."/>
            <person name="Pu L.-L."/>
            <person name="Saada N."/>
            <person name="Tang L."/>
            <person name="Weissenberger G."/>
            <person name="Zhu Y."/>
            <person name="Hemphill L."/>
            <person name="Shang Y."/>
            <person name="Youmans B."/>
            <person name="Ayvaz T."/>
            <person name="Ross M."/>
            <person name="Santibanez J."/>
            <person name="Aqrawi P."/>
            <person name="Gross S."/>
            <person name="Joshi V."/>
            <person name="Fowler G."/>
            <person name="Nazareth L."/>
            <person name="Reid J."/>
            <person name="Worley K."/>
            <person name="Petrosino J."/>
            <person name="Highlander S."/>
            <person name="Gibbs R."/>
        </authorList>
    </citation>
    <scope>NUCLEOTIDE SEQUENCE [LARGE SCALE GENOMIC DNA]</scope>
    <source>
        <strain evidence="7 8">DSM 11664</strain>
    </source>
</reference>
<evidence type="ECO:0000256" key="4">
    <source>
        <dbReference type="ARBA" id="ARBA00022807"/>
    </source>
</evidence>
<dbReference type="InterPro" id="IPR051794">
    <property type="entry name" value="PG_Endopeptidase_C40"/>
</dbReference>
<evidence type="ECO:0000259" key="6">
    <source>
        <dbReference type="PROSITE" id="PS51935"/>
    </source>
</evidence>
<comment type="similarity">
    <text evidence="1">Belongs to the peptidase C40 family.</text>
</comment>
<dbReference type="GO" id="GO:0006508">
    <property type="term" value="P:proteolysis"/>
    <property type="evidence" value="ECO:0007669"/>
    <property type="project" value="UniProtKB-KW"/>
</dbReference>
<evidence type="ECO:0000256" key="5">
    <source>
        <dbReference type="SAM" id="MobiDB-lite"/>
    </source>
</evidence>
<evidence type="ECO:0000313" key="8">
    <source>
        <dbReference type="Proteomes" id="UP000004069"/>
    </source>
</evidence>
<evidence type="ECO:0000256" key="3">
    <source>
        <dbReference type="ARBA" id="ARBA00022801"/>
    </source>
</evidence>